<dbReference type="RefSeq" id="WP_013634864.1">
    <property type="nucleotide sequence ID" value="NC_015178.1"/>
</dbReference>
<evidence type="ECO:0000256" key="2">
    <source>
        <dbReference type="ARBA" id="ARBA00009236"/>
    </source>
</evidence>
<organism evidence="8 9">
    <name type="scientific">Acidiphilium multivorum (strain DSM 11245 / JCM 8867 / NBRC 100883 / AIU 301)</name>
    <dbReference type="NCBI Taxonomy" id="926570"/>
    <lineage>
        <taxon>Bacteria</taxon>
        <taxon>Pseudomonadati</taxon>
        <taxon>Pseudomonadota</taxon>
        <taxon>Alphaproteobacteria</taxon>
        <taxon>Acetobacterales</taxon>
        <taxon>Acidocellaceae</taxon>
        <taxon>Acidiphilium</taxon>
    </lineage>
</organism>
<dbReference type="GO" id="GO:0050281">
    <property type="term" value="F:L-serine-glyoxylate transaminase activity"/>
    <property type="evidence" value="ECO:0007669"/>
    <property type="project" value="UniProtKB-EC"/>
</dbReference>
<evidence type="ECO:0000313" key="9">
    <source>
        <dbReference type="Proteomes" id="UP000007100"/>
    </source>
</evidence>
<proteinExistence type="inferred from homology"/>
<dbReference type="InterPro" id="IPR015421">
    <property type="entry name" value="PyrdxlP-dep_Trfase_major"/>
</dbReference>
<dbReference type="SUPFAM" id="SSF53383">
    <property type="entry name" value="PLP-dependent transferases"/>
    <property type="match status" value="1"/>
</dbReference>
<dbReference type="NCBIfam" id="NF045640">
    <property type="entry name" value="AspGlyoxATaseBhcA"/>
    <property type="match status" value="1"/>
</dbReference>
<dbReference type="PIRSF" id="PIRSF000524">
    <property type="entry name" value="SPT"/>
    <property type="match status" value="1"/>
</dbReference>
<dbReference type="HOGENOM" id="CLU_027686_1_0_5"/>
<evidence type="ECO:0000256" key="4">
    <source>
        <dbReference type="ARBA" id="ARBA00022679"/>
    </source>
</evidence>
<dbReference type="Proteomes" id="UP000007100">
    <property type="component" value="Plasmid pACMV1"/>
</dbReference>
<comment type="similarity">
    <text evidence="2">Belongs to the class-V pyridoxal-phosphate-dependent aminotransferase family.</text>
</comment>
<keyword evidence="3 8" id="KW-0032">Aminotransferase</keyword>
<reference evidence="8 9" key="1">
    <citation type="submission" date="2010-12" db="EMBL/GenBank/DDBJ databases">
        <title>Whole genome sequence of Acidiphilium multivorum AIU301.</title>
        <authorList>
            <person name="Narita-Yamada S."/>
            <person name="Nakamura S."/>
            <person name="Ito N."/>
            <person name="Takarada H."/>
            <person name="Katano Y."/>
            <person name="Nakazawa H."/>
            <person name="Hosoyama A."/>
            <person name="Yamada R."/>
            <person name="Fujita N."/>
        </authorList>
    </citation>
    <scope>NUCLEOTIDE SEQUENCE [LARGE SCALE GENOMIC DNA]</scope>
    <source>
        <strain evidence="9">DSM 11245 / JCM 8867 / AIU301</strain>
        <plasmid evidence="8 9">pACMV1</plasmid>
    </source>
</reference>
<dbReference type="Gene3D" id="3.40.640.10">
    <property type="entry name" value="Type I PLP-dependent aspartate aminotransferase-like (Major domain)"/>
    <property type="match status" value="1"/>
</dbReference>
<comment type="cofactor">
    <cofactor evidence="1 7">
        <name>pyridoxal 5'-phosphate</name>
        <dbReference type="ChEBI" id="CHEBI:597326"/>
    </cofactor>
</comment>
<keyword evidence="8" id="KW-0614">Plasmid</keyword>
<geneLocation type="plasmid" evidence="8 9">
    <name>pACMV1</name>
</geneLocation>
<dbReference type="KEGG" id="amv:ACMV_P1_00050"/>
<evidence type="ECO:0000256" key="5">
    <source>
        <dbReference type="ARBA" id="ARBA00022898"/>
    </source>
</evidence>
<name>F0J6T4_ACIMA</name>
<keyword evidence="9" id="KW-1185">Reference proteome</keyword>
<gene>
    <name evidence="8" type="primary">sgaA</name>
    <name evidence="8" type="ordered locus">ACMV_P1_00050</name>
</gene>
<dbReference type="InterPro" id="IPR000192">
    <property type="entry name" value="Aminotrans_V_dom"/>
</dbReference>
<evidence type="ECO:0000256" key="6">
    <source>
        <dbReference type="PIRSR" id="PIRSR000524-1"/>
    </source>
</evidence>
<sequence>MSLQNPVFIPGPTNIPEVIRKACDMPTVDHLSPAFAPILKAALAGCRGVMKAERGEIFIFPSTGTGGWETAISNTLSAGDTVLAARNGMFSDRWIKMCRRFGLEVIQIDVTWGEGIPLPRFAELLHEDKAGRIKAVLATHNETATGVVSDIAGLRRVVDEASHDALLLVDGVSSIGSMPFEFDDWRVDVAVTGSQKGFMLPPGLAITAFSEKALAASRDAKLPRNFFNIDDMRATNVANGYPYTPLVGLLNGLALSSRMLLDEGLDNVFARHARIANGVRAAVAAWGLAPCAAASELYSNSVTAIRVPHGFDPARIVTHAAERYGMAFGAGLGDVAGQVFRIGHLGMLTDAMALSGLAVAEMCMADLGLDIRLGAGVAAAQALYRHGCEQMKAAAD</sequence>
<protein>
    <submittedName>
        <fullName evidence="8">Serine--glyoxylate transaminase</fullName>
        <ecNumber evidence="8">2.6.1.45</ecNumber>
    </submittedName>
</protein>
<evidence type="ECO:0000256" key="3">
    <source>
        <dbReference type="ARBA" id="ARBA00022576"/>
    </source>
</evidence>
<dbReference type="AlphaFoldDB" id="F0J6T4"/>
<dbReference type="InterPro" id="IPR024169">
    <property type="entry name" value="SP_NH2Trfase/AEP_transaminase"/>
</dbReference>
<dbReference type="GO" id="GO:0004760">
    <property type="term" value="F:L-serine-pyruvate transaminase activity"/>
    <property type="evidence" value="ECO:0007669"/>
    <property type="project" value="TreeGrafter"/>
</dbReference>
<keyword evidence="5 7" id="KW-0663">Pyridoxal phosphate</keyword>
<accession>F0J6T4</accession>
<evidence type="ECO:0000256" key="1">
    <source>
        <dbReference type="ARBA" id="ARBA00001933"/>
    </source>
</evidence>
<dbReference type="FunFam" id="3.90.1150.10:FF:000031">
    <property type="entry name" value="Serine--glyoxylate aminotransferase"/>
    <property type="match status" value="1"/>
</dbReference>
<dbReference type="PANTHER" id="PTHR21152:SF24">
    <property type="entry name" value="ALANINE--GLYOXYLATE AMINOTRANSFERASE 1"/>
    <property type="match status" value="1"/>
</dbReference>
<dbReference type="EC" id="2.6.1.45" evidence="8"/>
<evidence type="ECO:0000313" key="8">
    <source>
        <dbReference type="EMBL" id="BAJ82801.1"/>
    </source>
</evidence>
<dbReference type="EMBL" id="AP012036">
    <property type="protein sequence ID" value="BAJ82801.1"/>
    <property type="molecule type" value="Genomic_DNA"/>
</dbReference>
<evidence type="ECO:0000256" key="7">
    <source>
        <dbReference type="PIRSR" id="PIRSR000524-50"/>
    </source>
</evidence>
<dbReference type="InterPro" id="IPR015422">
    <property type="entry name" value="PyrdxlP-dep_Trfase_small"/>
</dbReference>
<dbReference type="PANTHER" id="PTHR21152">
    <property type="entry name" value="AMINOTRANSFERASE CLASS V"/>
    <property type="match status" value="1"/>
</dbReference>
<dbReference type="OrthoDB" id="389074at2"/>
<keyword evidence="4 8" id="KW-0808">Transferase</keyword>
<dbReference type="InterPro" id="IPR054863">
    <property type="entry name" value="AspGlyoxATase"/>
</dbReference>
<feature type="binding site" evidence="6">
    <location>
        <position position="341"/>
    </location>
    <ligand>
        <name>substrate</name>
    </ligand>
</feature>
<dbReference type="Pfam" id="PF00266">
    <property type="entry name" value="Aminotran_5"/>
    <property type="match status" value="1"/>
</dbReference>
<feature type="modified residue" description="N6-(pyridoxal phosphate)lysine" evidence="7">
    <location>
        <position position="196"/>
    </location>
</feature>
<dbReference type="Gene3D" id="3.90.1150.10">
    <property type="entry name" value="Aspartate Aminotransferase, domain 1"/>
    <property type="match status" value="1"/>
</dbReference>
<dbReference type="FunFam" id="3.40.640.10:FF:000054">
    <property type="entry name" value="Serine--glyoxylate aminotransferase"/>
    <property type="match status" value="1"/>
</dbReference>
<dbReference type="InterPro" id="IPR015424">
    <property type="entry name" value="PyrdxlP-dep_Trfase"/>
</dbReference>
<dbReference type="GO" id="GO:0019265">
    <property type="term" value="P:glycine biosynthetic process, by transamination of glyoxylate"/>
    <property type="evidence" value="ECO:0007669"/>
    <property type="project" value="TreeGrafter"/>
</dbReference>
<dbReference type="GO" id="GO:0008453">
    <property type="term" value="F:alanine-glyoxylate transaminase activity"/>
    <property type="evidence" value="ECO:0007669"/>
    <property type="project" value="TreeGrafter"/>
</dbReference>